<dbReference type="Proteomes" id="UP001430953">
    <property type="component" value="Unassembled WGS sequence"/>
</dbReference>
<organism evidence="1 2">
    <name type="scientific">Cardiocondyla obscurior</name>
    <dbReference type="NCBI Taxonomy" id="286306"/>
    <lineage>
        <taxon>Eukaryota</taxon>
        <taxon>Metazoa</taxon>
        <taxon>Ecdysozoa</taxon>
        <taxon>Arthropoda</taxon>
        <taxon>Hexapoda</taxon>
        <taxon>Insecta</taxon>
        <taxon>Pterygota</taxon>
        <taxon>Neoptera</taxon>
        <taxon>Endopterygota</taxon>
        <taxon>Hymenoptera</taxon>
        <taxon>Apocrita</taxon>
        <taxon>Aculeata</taxon>
        <taxon>Formicoidea</taxon>
        <taxon>Formicidae</taxon>
        <taxon>Myrmicinae</taxon>
        <taxon>Cardiocondyla</taxon>
    </lineage>
</organism>
<comment type="caution">
    <text evidence="1">The sequence shown here is derived from an EMBL/GenBank/DDBJ whole genome shotgun (WGS) entry which is preliminary data.</text>
</comment>
<dbReference type="AlphaFoldDB" id="A0AAW2EE02"/>
<keyword evidence="2" id="KW-1185">Reference proteome</keyword>
<name>A0AAW2EE02_9HYME</name>
<evidence type="ECO:0000313" key="2">
    <source>
        <dbReference type="Proteomes" id="UP001430953"/>
    </source>
</evidence>
<dbReference type="EMBL" id="JADYXP020000023">
    <property type="protein sequence ID" value="KAL0101949.1"/>
    <property type="molecule type" value="Genomic_DNA"/>
</dbReference>
<reference evidence="1 2" key="1">
    <citation type="submission" date="2023-03" db="EMBL/GenBank/DDBJ databases">
        <title>High recombination rates correlate with genetic variation in Cardiocondyla obscurior ants.</title>
        <authorList>
            <person name="Errbii M."/>
        </authorList>
    </citation>
    <scope>NUCLEOTIDE SEQUENCE [LARGE SCALE GENOMIC DNA]</scope>
    <source>
        <strain evidence="1">Alpha-2009</strain>
        <tissue evidence="1">Whole body</tissue>
    </source>
</reference>
<protein>
    <submittedName>
        <fullName evidence="1">Uncharacterized protein</fullName>
    </submittedName>
</protein>
<gene>
    <name evidence="1" type="ORF">PUN28_018481</name>
</gene>
<accession>A0AAW2EE02</accession>
<evidence type="ECO:0000313" key="1">
    <source>
        <dbReference type="EMBL" id="KAL0101949.1"/>
    </source>
</evidence>
<proteinExistence type="predicted"/>
<sequence length="104" mass="12720">MIEVIRRYMQKPKRHVKERGNLKYKQNLKYKVPRGNIINFSRGVCKKTRTRRTSTRAIAFSYQRMHETHLYPPQIGKRRIKDNSSVDQSYRTWNKKKKNITFQY</sequence>